<dbReference type="InterPro" id="IPR001054">
    <property type="entry name" value="A/G_cyclase"/>
</dbReference>
<dbReference type="AlphaFoldDB" id="A0A7W2EWS3"/>
<dbReference type="EMBL" id="JACEZT010000023">
    <property type="protein sequence ID" value="MBA5640021.1"/>
    <property type="molecule type" value="Genomic_DNA"/>
</dbReference>
<evidence type="ECO:0000313" key="4">
    <source>
        <dbReference type="EMBL" id="MBA5640021.1"/>
    </source>
</evidence>
<dbReference type="InterPro" id="IPR007890">
    <property type="entry name" value="CHASE2"/>
</dbReference>
<dbReference type="GO" id="GO:0004016">
    <property type="term" value="F:adenylate cyclase activity"/>
    <property type="evidence" value="ECO:0007669"/>
    <property type="project" value="UniProtKB-ARBA"/>
</dbReference>
<feature type="transmembrane region" description="Helical" evidence="2">
    <location>
        <begin position="376"/>
        <end position="395"/>
    </location>
</feature>
<dbReference type="SUPFAM" id="SSF55073">
    <property type="entry name" value="Nucleotide cyclase"/>
    <property type="match status" value="1"/>
</dbReference>
<dbReference type="InterPro" id="IPR029787">
    <property type="entry name" value="Nucleotide_cyclase"/>
</dbReference>
<comment type="caution">
    <text evidence="4">The sequence shown here is derived from an EMBL/GenBank/DDBJ whole genome shotgun (WGS) entry which is preliminary data.</text>
</comment>
<dbReference type="Proteomes" id="UP000534388">
    <property type="component" value="Unassembled WGS sequence"/>
</dbReference>
<reference evidence="4 5" key="1">
    <citation type="submission" date="2020-07" db="EMBL/GenBank/DDBJ databases">
        <title>Novel species isolated from subtropical streams in China.</title>
        <authorList>
            <person name="Lu H."/>
        </authorList>
    </citation>
    <scope>NUCLEOTIDE SEQUENCE [LARGE SCALE GENOMIC DNA]</scope>
    <source>
        <strain evidence="4 5">LX20W</strain>
    </source>
</reference>
<feature type="transmembrane region" description="Helical" evidence="2">
    <location>
        <begin position="345"/>
        <end position="364"/>
    </location>
</feature>
<keyword evidence="2" id="KW-0812">Transmembrane</keyword>
<accession>A0A7W2EWS3</accession>
<dbReference type="PROSITE" id="PS50125">
    <property type="entry name" value="GUANYLATE_CYCLASE_2"/>
    <property type="match status" value="1"/>
</dbReference>
<feature type="domain" description="Guanylate cyclase" evidence="3">
    <location>
        <begin position="463"/>
        <end position="595"/>
    </location>
</feature>
<evidence type="ECO:0000259" key="3">
    <source>
        <dbReference type="PROSITE" id="PS50125"/>
    </source>
</evidence>
<sequence>MALVALLLTVVPEFLPGHGYFAEEWLRDRYIRLHTTNAPEPRVLVVDIDEASLATLGSWPWPSSRIADLVEMLLTNYNARGVALDIVLPKAGDPDGDTRLALLANHGPLVLAQAFDYSATRPEPLRAGVLGGALAAAPAAVSTQPATGYLANHALLAQAPHIGNIGFIPDPDGALRRLPLLTSFEGRVYPALTQALLDCCAGASTQASAPTSAEAPAQASANTPPQASGKASPQMSPQTSHQAPAQASPQTSSQPAPFPADAAATRIDYRRDWSAYTVVSAADILAGRIAPDGASGRLALVGSSSLSLADRVTTPLAANRPGLGVQATMLSTLLDRRDGNAPAPWPGRWIACAYTLLLAALASYTMPRLSAARNGLLLGAGAALWLLLALAVSAHDASFSPSAPLASVAFLLAFAVPFQWQQTQHRSRYLLDTLRQYVAPAVVSELMRSDLKDPLAPRQLDVTTLIADMEGYTSQVEALPVDEAAKLTRDFLECLTEPVIANQGTLDKYTGDGLVAFWGAPLPHPRHADLALDAAQAIVRRVRALSQARVAQGWPPLRVRIGIESGLAMAGDFGTAFRSIYTAVGDSVNTAARLEQAARDYPHDVIVGAGTVARATGHQFLPLGERLLRGKEKPTTLYTIDTTIDTINDTHNMAERAAPSTTGVRERHA</sequence>
<dbReference type="CDD" id="cd07302">
    <property type="entry name" value="CHD"/>
    <property type="match status" value="1"/>
</dbReference>
<protein>
    <submittedName>
        <fullName evidence="4">Adenylate/guanylate cyclase domain-containing protein</fullName>
    </submittedName>
</protein>
<proteinExistence type="predicted"/>
<dbReference type="GO" id="GO:0009190">
    <property type="term" value="P:cyclic nucleotide biosynthetic process"/>
    <property type="evidence" value="ECO:0007669"/>
    <property type="project" value="InterPro"/>
</dbReference>
<dbReference type="SMART" id="SM00044">
    <property type="entry name" value="CYCc"/>
    <property type="match status" value="1"/>
</dbReference>
<dbReference type="Gene3D" id="3.30.70.1230">
    <property type="entry name" value="Nucleotide cyclase"/>
    <property type="match status" value="1"/>
</dbReference>
<keyword evidence="2" id="KW-0472">Membrane</keyword>
<dbReference type="PANTHER" id="PTHR43081">
    <property type="entry name" value="ADENYLATE CYCLASE, TERMINAL-DIFFERENTIATION SPECIFIC-RELATED"/>
    <property type="match status" value="1"/>
</dbReference>
<dbReference type="SMART" id="SM01080">
    <property type="entry name" value="CHASE2"/>
    <property type="match status" value="1"/>
</dbReference>
<evidence type="ECO:0000313" key="5">
    <source>
        <dbReference type="Proteomes" id="UP000534388"/>
    </source>
</evidence>
<keyword evidence="2" id="KW-1133">Transmembrane helix</keyword>
<dbReference type="Pfam" id="PF05226">
    <property type="entry name" value="CHASE2"/>
    <property type="match status" value="1"/>
</dbReference>
<dbReference type="PANTHER" id="PTHR43081:SF1">
    <property type="entry name" value="ADENYLATE CYCLASE, TERMINAL-DIFFERENTIATION SPECIFIC"/>
    <property type="match status" value="1"/>
</dbReference>
<organism evidence="4 5">
    <name type="scientific">Rugamonas brunnea</name>
    <dbReference type="NCBI Taxonomy" id="2758569"/>
    <lineage>
        <taxon>Bacteria</taxon>
        <taxon>Pseudomonadati</taxon>
        <taxon>Pseudomonadota</taxon>
        <taxon>Betaproteobacteria</taxon>
        <taxon>Burkholderiales</taxon>
        <taxon>Oxalobacteraceae</taxon>
        <taxon>Telluria group</taxon>
        <taxon>Rugamonas</taxon>
    </lineage>
</organism>
<feature type="transmembrane region" description="Helical" evidence="2">
    <location>
        <begin position="401"/>
        <end position="420"/>
    </location>
</feature>
<gene>
    <name evidence="4" type="ORF">H3H37_23445</name>
</gene>
<dbReference type="GO" id="GO:0035556">
    <property type="term" value="P:intracellular signal transduction"/>
    <property type="evidence" value="ECO:0007669"/>
    <property type="project" value="InterPro"/>
</dbReference>
<evidence type="ECO:0000256" key="1">
    <source>
        <dbReference type="SAM" id="MobiDB-lite"/>
    </source>
</evidence>
<feature type="region of interest" description="Disordered" evidence="1">
    <location>
        <begin position="211"/>
        <end position="259"/>
    </location>
</feature>
<dbReference type="Pfam" id="PF00211">
    <property type="entry name" value="Guanylate_cyc"/>
    <property type="match status" value="1"/>
</dbReference>
<evidence type="ECO:0000256" key="2">
    <source>
        <dbReference type="SAM" id="Phobius"/>
    </source>
</evidence>
<dbReference type="InterPro" id="IPR050697">
    <property type="entry name" value="Adenylyl/Guanylyl_Cyclase_3/4"/>
</dbReference>
<feature type="compositionally biased region" description="Polar residues" evidence="1">
    <location>
        <begin position="219"/>
        <end position="255"/>
    </location>
</feature>
<name>A0A7W2EWS3_9BURK</name>
<keyword evidence="5" id="KW-1185">Reference proteome</keyword>